<dbReference type="RefSeq" id="WP_119745917.1">
    <property type="nucleotide sequence ID" value="NZ_QZCG01000002.1"/>
</dbReference>
<protein>
    <submittedName>
        <fullName evidence="1">Uncharacterized protein</fullName>
    </submittedName>
</protein>
<dbReference type="OrthoDB" id="7594100at2"/>
<evidence type="ECO:0000313" key="2">
    <source>
        <dbReference type="Proteomes" id="UP000284202"/>
    </source>
</evidence>
<keyword evidence="2" id="KW-1185">Reference proteome</keyword>
<organism evidence="1 2">
    <name type="scientific">Paracoccus onubensis</name>
    <dbReference type="NCBI Taxonomy" id="1675788"/>
    <lineage>
        <taxon>Bacteria</taxon>
        <taxon>Pseudomonadati</taxon>
        <taxon>Pseudomonadota</taxon>
        <taxon>Alphaproteobacteria</taxon>
        <taxon>Rhodobacterales</taxon>
        <taxon>Paracoccaceae</taxon>
        <taxon>Paracoccus</taxon>
    </lineage>
</organism>
<dbReference type="Proteomes" id="UP000284202">
    <property type="component" value="Unassembled WGS sequence"/>
</dbReference>
<accession>A0A418T458</accession>
<evidence type="ECO:0000313" key="1">
    <source>
        <dbReference type="EMBL" id="RJE87955.1"/>
    </source>
</evidence>
<name>A0A418T458_9RHOB</name>
<proteinExistence type="predicted"/>
<dbReference type="EMBL" id="QZCG01000002">
    <property type="protein sequence ID" value="RJE87955.1"/>
    <property type="molecule type" value="Genomic_DNA"/>
</dbReference>
<dbReference type="AlphaFoldDB" id="A0A418T458"/>
<sequence length="223" mass="25430">MQVTFPHRHLVRDVRFYPIGMSLEPQRSINGAETIVPTMRARWMAAAEFLLHDEAGTLEWEAFLAQMEGRIGTTLVPSWTRYRPKDRDGHSLAFCDTANLANAQTWEHFGFENTVLDRVVVAADAPLRAMQLDISLNNTTGIRPGHKFSIDDRLYWCQAHWQPDANTHRIMFTPALRQNVTAGTRIEIDKPVCRMRMVSEEEGVFGHGIDLLPTVQVNFEEAI</sequence>
<gene>
    <name evidence="1" type="ORF">D3P04_03275</name>
</gene>
<comment type="caution">
    <text evidence="1">The sequence shown here is derived from an EMBL/GenBank/DDBJ whole genome shotgun (WGS) entry which is preliminary data.</text>
</comment>
<reference evidence="2" key="1">
    <citation type="submission" date="2018-09" db="EMBL/GenBank/DDBJ databases">
        <title>Acidovorax cavernicola nov. sp. isolated from Gruta de las Maravillas (Aracena, Spain).</title>
        <authorList>
            <person name="Jurado V."/>
            <person name="Gutierrez-Patricio S."/>
            <person name="Gonzalez-Pimentel J.L."/>
            <person name="Miller A.Z."/>
            <person name="Laiz L."/>
            <person name="Saiz-Jimenez C."/>
        </authorList>
    </citation>
    <scope>NUCLEOTIDE SEQUENCE [LARGE SCALE GENOMIC DNA]</scope>
    <source>
        <strain evidence="2">1011MAR3C25</strain>
    </source>
</reference>